<dbReference type="Proteomes" id="UP000486534">
    <property type="component" value="Unassembled WGS sequence"/>
</dbReference>
<comment type="caution">
    <text evidence="3">The sequence shown here is derived from an EMBL/GenBank/DDBJ whole genome shotgun (WGS) entry which is preliminary data.</text>
</comment>
<feature type="coiled-coil region" evidence="1">
    <location>
        <begin position="66"/>
        <end position="93"/>
    </location>
</feature>
<evidence type="ECO:0000256" key="1">
    <source>
        <dbReference type="SAM" id="Coils"/>
    </source>
</evidence>
<dbReference type="Gene3D" id="1.10.3920.10">
    <property type="entry name" value="PA2201 C-terminal domain-like"/>
    <property type="match status" value="1"/>
</dbReference>
<evidence type="ECO:0000313" key="4">
    <source>
        <dbReference type="Proteomes" id="UP000486534"/>
    </source>
</evidence>
<dbReference type="InterPro" id="IPR015025">
    <property type="entry name" value="PoNi_C"/>
</dbReference>
<proteinExistence type="predicted"/>
<sequence>MNRRQVFLSHKQYYQLSEHLEGTEAFWQEHSMEADCPLQEASLKARQVQQARLHRLILGYTAGEPMQALAQALDAVVESYEDYQRKLARYEELPEIAPLAIDHYPHDFEEYVQVISLCILLQRSDLLPRVALLQDRAGYHGEDVLIEDLLKGFLADRVEVDEWYHEVYTPLVRAVYHKDPAQARELLVEYCNQWYPAFVHAPWHDSHSFDDDGGYFGYWAFEAAAIVYLYGLDDGAVRHMIYPRDMLQYARRFTPPNIPGQATQD</sequence>
<accession>A0A7X1U4I2</accession>
<dbReference type="RefSeq" id="WP_152897654.1">
    <property type="nucleotide sequence ID" value="NZ_WHUV01000002.1"/>
</dbReference>
<dbReference type="AlphaFoldDB" id="A0A7X1U4I2"/>
<evidence type="ECO:0000313" key="3">
    <source>
        <dbReference type="EMBL" id="MQA54028.1"/>
    </source>
</evidence>
<evidence type="ECO:0000259" key="2">
    <source>
        <dbReference type="Pfam" id="PF08929"/>
    </source>
</evidence>
<organism evidence="3 4">
    <name type="scientific">Pseudomonas piscis</name>
    <dbReference type="NCBI Taxonomy" id="2614538"/>
    <lineage>
        <taxon>Bacteria</taxon>
        <taxon>Pseudomonadati</taxon>
        <taxon>Pseudomonadota</taxon>
        <taxon>Gammaproteobacteria</taxon>
        <taxon>Pseudomonadales</taxon>
        <taxon>Pseudomonadaceae</taxon>
        <taxon>Pseudomonas</taxon>
    </lineage>
</organism>
<keyword evidence="1" id="KW-0175">Coiled coil</keyword>
<gene>
    <name evidence="3" type="ORF">GDH07_11960</name>
</gene>
<protein>
    <submittedName>
        <fullName evidence="3">DUF1911 domain-containing protein</fullName>
    </submittedName>
</protein>
<feature type="domain" description="PoNi C-terminal" evidence="2">
    <location>
        <begin position="142"/>
        <end position="246"/>
    </location>
</feature>
<name>A0A7X1U4I2_9PSED</name>
<reference evidence="3 4" key="1">
    <citation type="submission" date="2019-10" db="EMBL/GenBank/DDBJ databases">
        <title>Pseudomonas dajingensis sp. nov., isolated from the profound head ulcers of farmed Murray cod (Maccullochella peelii peelii).</title>
        <authorList>
            <person name="Liu Y."/>
        </authorList>
    </citation>
    <scope>NUCLEOTIDE SEQUENCE [LARGE SCALE GENOMIC DNA]</scope>
    <source>
        <strain evidence="3 4">MC042</strain>
    </source>
</reference>
<dbReference type="InterPro" id="IPR028983">
    <property type="entry name" value="PA2201-like_C"/>
</dbReference>
<dbReference type="SUPFAM" id="SSF140731">
    <property type="entry name" value="PA2201 C-terminal domain-like"/>
    <property type="match status" value="1"/>
</dbReference>
<dbReference type="Pfam" id="PF08929">
    <property type="entry name" value="PoNi_C"/>
    <property type="match status" value="1"/>
</dbReference>
<dbReference type="EMBL" id="WHUV01000002">
    <property type="protein sequence ID" value="MQA54028.1"/>
    <property type="molecule type" value="Genomic_DNA"/>
</dbReference>